<dbReference type="Pfam" id="PF13575">
    <property type="entry name" value="DUF4135"/>
    <property type="match status" value="1"/>
</dbReference>
<dbReference type="Proteomes" id="UP000251166">
    <property type="component" value="Plasmid unnamed2"/>
</dbReference>
<dbReference type="Gene3D" id="1.50.10.20">
    <property type="match status" value="1"/>
</dbReference>
<dbReference type="RefSeq" id="WP_063474933.1">
    <property type="nucleotide sequence ID" value="NZ_CP030762.1"/>
</dbReference>
<name>A0A2Z4YQ77_RHILE</name>
<dbReference type="CDD" id="cd04792">
    <property type="entry name" value="LanM-like"/>
    <property type="match status" value="1"/>
</dbReference>
<dbReference type="InterPro" id="IPR017146">
    <property type="entry name" value="Lanti_2_LanM"/>
</dbReference>
<feature type="domain" description="Lantibiotic biosynthesis protein dehydration" evidence="1">
    <location>
        <begin position="165"/>
        <end position="552"/>
    </location>
</feature>
<evidence type="ECO:0000259" key="1">
    <source>
        <dbReference type="Pfam" id="PF13575"/>
    </source>
</evidence>
<dbReference type="EMBL" id="CP030762">
    <property type="protein sequence ID" value="AXA43547.1"/>
    <property type="molecule type" value="Genomic_DNA"/>
</dbReference>
<keyword evidence="2" id="KW-0614">Plasmid</keyword>
<dbReference type="AlphaFoldDB" id="A0A2Z4YQ77"/>
<sequence length="973" mass="106048">MIDANTGKEARANAAIAALWPLVDELADAGGNTGSPRDKAGSEDAFLSGLCFAARQDISRTPSLAKELPFVHVWLPLAEVAMGLLPQAAVAPTVIGQMVASLTERLCALGADALQQILHDRRGVGASVIAVLAPEKDPPAAKCEIYDRLIEELRQTHLAELLDRFPVLRRLIPFTIAVWIRNLRELLGRLEADRTAISQNFRIPEDATLSGIQFAVGDTHNGGRSVVLLEFSWRGRQTKLVYKPRNLALEAAFQDLLGDPRANIGLSPLPWLIIWCAEDYGYMEFVGGAPCDNEDVLQAFYRNAGRLAALLHVLGYTDGHHENLVARYSHLYVIDAETLLTPIEKPALRRPRPADSLGAAKTAWSLFDSTVARTELFPAWTSLLPACDAVDTSAFGIEPQEWPRQFPGWHSINTDNMARSVMIGGLVRTQSLPVTSNRKNPFFRYRKLFMAGFRAQCQSIIDNKPVWLGDDGLLQAFNGCKGRAVIRATRIYAALAQRQLTAEALRSEQSQADVLYPLERLFAPLADHQDVSRLCDSEKLQMRQQDIPVFTHTVSQTALNLPEGQRINDYFEASGLTACRERIEALSSEGIEREIETIDGLVSAKALRVAQKGDCCENSVQPITNPAVRPLSEIMHRSDGWIGFDLAPDGIRFCYQPLGMSLVSGTLGLAVYFAATGRPEACHVAESLAEPLLRLAETGTPAERLRWWRDLPIGLRGSGGQLVALASLHRLGLMTERIPHAMQQLVAVLNQALLEDRPWDVWSGYAGLLGPLLQVNSEAAHTHAEIVACRLADWASREAETAPFGFANGALGVLAALGQFAHVSGDANIRALVQSLLQRSTKAFWRVGPRAGSGWSCGIAGHIITCLCLRHDQEWRANADSAIQRGLIGLAFLPNQSANIHSGTAGVEMACTSSAQITGNLQCPSDSQKYCDPRHLGLFTGLAGIGFARIRNEQSNAARDLIISAGLLPATGH</sequence>
<evidence type="ECO:0000313" key="3">
    <source>
        <dbReference type="Proteomes" id="UP000251166"/>
    </source>
</evidence>
<organism evidence="2 3">
    <name type="scientific">Rhizobium leguminosarum</name>
    <dbReference type="NCBI Taxonomy" id="384"/>
    <lineage>
        <taxon>Bacteria</taxon>
        <taxon>Pseudomonadati</taxon>
        <taxon>Pseudomonadota</taxon>
        <taxon>Alphaproteobacteria</taxon>
        <taxon>Hyphomicrobiales</taxon>
        <taxon>Rhizobiaceae</taxon>
        <taxon>Rhizobium/Agrobacterium group</taxon>
        <taxon>Rhizobium</taxon>
    </lineage>
</organism>
<dbReference type="SUPFAM" id="SSF158745">
    <property type="entry name" value="LanC-like"/>
    <property type="match status" value="1"/>
</dbReference>
<proteinExistence type="predicted"/>
<dbReference type="InterPro" id="IPR007822">
    <property type="entry name" value="LANC-like"/>
</dbReference>
<dbReference type="PIRSF" id="PIRSF037228">
    <property type="entry name" value="Lant_mod_RumM"/>
    <property type="match status" value="1"/>
</dbReference>
<dbReference type="NCBIfam" id="TIGR03897">
    <property type="entry name" value="lanti_2_LanM"/>
    <property type="match status" value="1"/>
</dbReference>
<dbReference type="OrthoDB" id="9148343at2"/>
<evidence type="ECO:0000313" key="2">
    <source>
        <dbReference type="EMBL" id="AXA43547.1"/>
    </source>
</evidence>
<geneLocation type="plasmid" evidence="2 3">
    <name>unnamed2</name>
</geneLocation>
<dbReference type="SMART" id="SM01260">
    <property type="entry name" value="LANC_like"/>
    <property type="match status" value="1"/>
</dbReference>
<dbReference type="Pfam" id="PF05147">
    <property type="entry name" value="LANC_like"/>
    <property type="match status" value="1"/>
</dbReference>
<reference evidence="2 3" key="1">
    <citation type="submission" date="2018-07" db="EMBL/GenBank/DDBJ databases">
        <title>Rhizobium leguminosarum strain:ATCC 14479 Genome sequencing and assembly.</title>
        <authorList>
            <person name="Chakraborty R."/>
        </authorList>
    </citation>
    <scope>NUCLEOTIDE SEQUENCE [LARGE SCALE GENOMIC DNA]</scope>
    <source>
        <strain evidence="2 3">ATCC 14479</strain>
        <plasmid evidence="3">Plasmid unnamed2</plasmid>
    </source>
</reference>
<dbReference type="InterPro" id="IPR025410">
    <property type="entry name" value="Lant_dehyd"/>
</dbReference>
<accession>A0A2Z4YQ77</accession>
<dbReference type="GO" id="GO:0031179">
    <property type="term" value="P:peptide modification"/>
    <property type="evidence" value="ECO:0007669"/>
    <property type="project" value="InterPro"/>
</dbReference>
<gene>
    <name evidence="2" type="ORF">DLJ82_7302</name>
</gene>
<protein>
    <submittedName>
        <fullName evidence="2">Type 2 lantibiotic biosynthesis protein LanM family protein</fullName>
    </submittedName>
</protein>